<proteinExistence type="predicted"/>
<dbReference type="InterPro" id="IPR011215">
    <property type="entry name" value="StiP_N"/>
</dbReference>
<dbReference type="AlphaFoldDB" id="A0A6J4QXF0"/>
<name>A0A6J4QXF0_9ACTN</name>
<dbReference type="SUPFAM" id="SSF53271">
    <property type="entry name" value="PRTase-like"/>
    <property type="match status" value="1"/>
</dbReference>
<dbReference type="Gene3D" id="3.40.50.2020">
    <property type="match status" value="1"/>
</dbReference>
<sequence>MIQTPWPGLVLYAKPAGEVDPYDPANASLFRGEEAFTPDVTGWRRWSKPSPEPRLDSAFERLLLASIAREKAAVFGMVEALADKVAASVSSPPLLVAILRAGVPVGALLARALERRFGGPVPLAALSLFDGLGWDAAALDAALEDHPGRPVVFVDGWTSGGGVARELRRSWERWTSSGNPDFTGGGGPRLAVLCDPRGLADFSAVRADRFVPSSLFTAPETLGFSRGFSTGDAGMFRVYRFPDRLLLPRYVETWVSGDGAALFSATTDDETPPASAPPPGWRLHVNEVVRALINRNPREVLLRETEATAGEALAPVLHLCRLRGIPVSYDREEVAAWGAVAAARMRD</sequence>
<dbReference type="Pfam" id="PF11202">
    <property type="entry name" value="StiP"/>
    <property type="match status" value="1"/>
</dbReference>
<reference evidence="2" key="1">
    <citation type="submission" date="2020-02" db="EMBL/GenBank/DDBJ databases">
        <authorList>
            <person name="Meier V. D."/>
        </authorList>
    </citation>
    <scope>NUCLEOTIDE SEQUENCE</scope>
    <source>
        <strain evidence="2">AVDCRST_MAG14</strain>
    </source>
</reference>
<evidence type="ECO:0000259" key="1">
    <source>
        <dbReference type="Pfam" id="PF11202"/>
    </source>
</evidence>
<accession>A0A6J4QXF0</accession>
<organism evidence="2">
    <name type="scientific">uncultured Rubrobacteraceae bacterium</name>
    <dbReference type="NCBI Taxonomy" id="349277"/>
    <lineage>
        <taxon>Bacteria</taxon>
        <taxon>Bacillati</taxon>
        <taxon>Actinomycetota</taxon>
        <taxon>Rubrobacteria</taxon>
        <taxon>Rubrobacterales</taxon>
        <taxon>Rubrobacteraceae</taxon>
        <taxon>environmental samples</taxon>
    </lineage>
</organism>
<gene>
    <name evidence="2" type="ORF">AVDCRST_MAG14-1254</name>
</gene>
<dbReference type="InterPro" id="IPR029057">
    <property type="entry name" value="PRTase-like"/>
</dbReference>
<feature type="domain" description="Cysteine protease StiP N-terminal" evidence="1">
    <location>
        <begin position="51"/>
        <end position="219"/>
    </location>
</feature>
<evidence type="ECO:0000313" key="2">
    <source>
        <dbReference type="EMBL" id="CAA9453565.1"/>
    </source>
</evidence>
<protein>
    <recommendedName>
        <fullName evidence="1">Cysteine protease StiP N-terminal domain-containing protein</fullName>
    </recommendedName>
</protein>
<dbReference type="EMBL" id="CADCVG010000051">
    <property type="protein sequence ID" value="CAA9453565.1"/>
    <property type="molecule type" value="Genomic_DNA"/>
</dbReference>
<dbReference type="InterPro" id="IPR000836">
    <property type="entry name" value="PRTase_dom"/>
</dbReference>
<dbReference type="CDD" id="cd06223">
    <property type="entry name" value="PRTases_typeI"/>
    <property type="match status" value="1"/>
</dbReference>